<dbReference type="PANTHER" id="PTHR12499">
    <property type="entry name" value="OPTIC ATROPHY 3 PROTEIN OPA3"/>
    <property type="match status" value="1"/>
</dbReference>
<evidence type="ECO:0000313" key="4">
    <source>
        <dbReference type="EMBL" id="VDI49193.1"/>
    </source>
</evidence>
<evidence type="ECO:0008006" key="6">
    <source>
        <dbReference type="Google" id="ProtNLM"/>
    </source>
</evidence>
<name>A0A8B6FID8_MYTGA</name>
<dbReference type="EMBL" id="UYJE01006800">
    <property type="protein sequence ID" value="VDI49193.1"/>
    <property type="molecule type" value="Genomic_DNA"/>
</dbReference>
<sequence>MLLPIGKLATLLINQFTRPVVESVSQSAKHYPNVRAGFIRVAQRYHSIYFTSKSKALGFVLKEVKPLSEDRAIDLGARLLGELIVYGISAGLLLFEYNRQTLNDKIKAEFIKFELAKHEDKIKANRRTIESLIKQMFELENENKSLESKLKLICSSNNIHTYEIYMCA</sequence>
<dbReference type="InterPro" id="IPR010754">
    <property type="entry name" value="OPA3-like"/>
</dbReference>
<evidence type="ECO:0000256" key="2">
    <source>
        <dbReference type="ARBA" id="ARBA00023054"/>
    </source>
</evidence>
<gene>
    <name evidence="4" type="ORF">MGAL_10B006486</name>
</gene>
<comment type="similarity">
    <text evidence="1">Belongs to the OPA3 family.</text>
</comment>
<dbReference type="GO" id="GO:0005739">
    <property type="term" value="C:mitochondrion"/>
    <property type="evidence" value="ECO:0007669"/>
    <property type="project" value="TreeGrafter"/>
</dbReference>
<protein>
    <recommendedName>
        <fullName evidence="6">OPA3-like protein</fullName>
    </recommendedName>
</protein>
<comment type="caution">
    <text evidence="4">The sequence shown here is derived from an EMBL/GenBank/DDBJ whole genome shotgun (WGS) entry which is preliminary data.</text>
</comment>
<proteinExistence type="inferred from homology"/>
<evidence type="ECO:0000256" key="1">
    <source>
        <dbReference type="ARBA" id="ARBA00007584"/>
    </source>
</evidence>
<dbReference type="Pfam" id="PF07047">
    <property type="entry name" value="OPA3"/>
    <property type="match status" value="1"/>
</dbReference>
<feature type="coiled-coil region" evidence="3">
    <location>
        <begin position="115"/>
        <end position="149"/>
    </location>
</feature>
<organism evidence="4 5">
    <name type="scientific">Mytilus galloprovincialis</name>
    <name type="common">Mediterranean mussel</name>
    <dbReference type="NCBI Taxonomy" id="29158"/>
    <lineage>
        <taxon>Eukaryota</taxon>
        <taxon>Metazoa</taxon>
        <taxon>Spiralia</taxon>
        <taxon>Lophotrochozoa</taxon>
        <taxon>Mollusca</taxon>
        <taxon>Bivalvia</taxon>
        <taxon>Autobranchia</taxon>
        <taxon>Pteriomorphia</taxon>
        <taxon>Mytilida</taxon>
        <taxon>Mytiloidea</taxon>
        <taxon>Mytilidae</taxon>
        <taxon>Mytilinae</taxon>
        <taxon>Mytilus</taxon>
    </lineage>
</organism>
<evidence type="ECO:0000256" key="3">
    <source>
        <dbReference type="SAM" id="Coils"/>
    </source>
</evidence>
<accession>A0A8B6FID8</accession>
<reference evidence="4" key="1">
    <citation type="submission" date="2018-11" db="EMBL/GenBank/DDBJ databases">
        <authorList>
            <person name="Alioto T."/>
            <person name="Alioto T."/>
        </authorList>
    </citation>
    <scope>NUCLEOTIDE SEQUENCE</scope>
</reference>
<evidence type="ECO:0000313" key="5">
    <source>
        <dbReference type="Proteomes" id="UP000596742"/>
    </source>
</evidence>
<keyword evidence="2 3" id="KW-0175">Coiled coil</keyword>
<dbReference type="GO" id="GO:0019216">
    <property type="term" value="P:regulation of lipid metabolic process"/>
    <property type="evidence" value="ECO:0007669"/>
    <property type="project" value="TreeGrafter"/>
</dbReference>
<dbReference type="Proteomes" id="UP000596742">
    <property type="component" value="Unassembled WGS sequence"/>
</dbReference>
<keyword evidence="5" id="KW-1185">Reference proteome</keyword>
<dbReference type="PANTHER" id="PTHR12499:SF0">
    <property type="entry name" value="OPTIC ATROPHY 3 PROTEIN"/>
    <property type="match status" value="1"/>
</dbReference>
<dbReference type="AlphaFoldDB" id="A0A8B6FID8"/>
<dbReference type="OrthoDB" id="2129069at2759"/>